<dbReference type="GO" id="GO:0019843">
    <property type="term" value="F:rRNA binding"/>
    <property type="evidence" value="ECO:0007669"/>
    <property type="project" value="TreeGrafter"/>
</dbReference>
<proteinExistence type="inferred from homology"/>
<evidence type="ECO:0000313" key="6">
    <source>
        <dbReference type="EMBL" id="KAF5944483.1"/>
    </source>
</evidence>
<dbReference type="PANTHER" id="PTHR14577">
    <property type="entry name" value="NUCLEOLAR PROTEIN 12"/>
    <property type="match status" value="1"/>
</dbReference>
<dbReference type="InterPro" id="IPR019186">
    <property type="entry name" value="Nucleolar_protein_12"/>
</dbReference>
<dbReference type="SMR" id="A0A7J7GUL8"/>
<dbReference type="PANTHER" id="PTHR14577:SF0">
    <property type="entry name" value="NUCLEOLAR PROTEIN 12"/>
    <property type="match status" value="1"/>
</dbReference>
<name>A0A7J7GUL8_CAMSI</name>
<evidence type="ECO:0008006" key="8">
    <source>
        <dbReference type="Google" id="ProtNLM"/>
    </source>
</evidence>
<keyword evidence="4" id="KW-0539">Nucleus</keyword>
<feature type="compositionally biased region" description="Basic residues" evidence="5">
    <location>
        <begin position="66"/>
        <end position="75"/>
    </location>
</feature>
<comment type="similarity">
    <text evidence="2">Belongs to the RRP17 family.</text>
</comment>
<sequence length="198" mass="23069">MEEEDEAGEPPRTQTRHIKKRALRNKALSISFDEKDLKDFVTGFHKRKKKRRKEAERQLQEVQRRKRIELRKKRKMEREFVQYGGAPAETSAGPDERGDNSEQDEEIEPVPSVSGTTMYDNGDVKVIVMTSEISREEESPSERPQQATLGSIEGDVKKRHNVPVSKKKPLKRVVKNRSRKKAQNKRDKHKGKEKIKKR</sequence>
<evidence type="ECO:0000256" key="1">
    <source>
        <dbReference type="ARBA" id="ARBA00004604"/>
    </source>
</evidence>
<keyword evidence="3" id="KW-0175">Coiled coil</keyword>
<comment type="subcellular location">
    <subcellularLocation>
        <location evidence="1">Nucleus</location>
        <location evidence="1">Nucleolus</location>
    </subcellularLocation>
</comment>
<organism evidence="6 7">
    <name type="scientific">Camellia sinensis</name>
    <name type="common">Tea plant</name>
    <name type="synonym">Thea sinensis</name>
    <dbReference type="NCBI Taxonomy" id="4442"/>
    <lineage>
        <taxon>Eukaryota</taxon>
        <taxon>Viridiplantae</taxon>
        <taxon>Streptophyta</taxon>
        <taxon>Embryophyta</taxon>
        <taxon>Tracheophyta</taxon>
        <taxon>Spermatophyta</taxon>
        <taxon>Magnoliopsida</taxon>
        <taxon>eudicotyledons</taxon>
        <taxon>Gunneridae</taxon>
        <taxon>Pentapetalae</taxon>
        <taxon>asterids</taxon>
        <taxon>Ericales</taxon>
        <taxon>Theaceae</taxon>
        <taxon>Camellia</taxon>
    </lineage>
</organism>
<evidence type="ECO:0000256" key="4">
    <source>
        <dbReference type="ARBA" id="ARBA00023242"/>
    </source>
</evidence>
<gene>
    <name evidence="6" type="ORF">HYC85_018560</name>
</gene>
<protein>
    <recommendedName>
        <fullName evidence="8">Ribosomal RNA-processing protein 17</fullName>
    </recommendedName>
</protein>
<evidence type="ECO:0000313" key="7">
    <source>
        <dbReference type="Proteomes" id="UP000593564"/>
    </source>
</evidence>
<feature type="region of interest" description="Disordered" evidence="5">
    <location>
        <begin position="66"/>
        <end position="198"/>
    </location>
</feature>
<reference evidence="7" key="1">
    <citation type="journal article" date="2020" name="Nat. Commun.">
        <title>Genome assembly of wild tea tree DASZ reveals pedigree and selection history of tea varieties.</title>
        <authorList>
            <person name="Zhang W."/>
            <person name="Zhang Y."/>
            <person name="Qiu H."/>
            <person name="Guo Y."/>
            <person name="Wan H."/>
            <person name="Zhang X."/>
            <person name="Scossa F."/>
            <person name="Alseekh S."/>
            <person name="Zhang Q."/>
            <person name="Wang P."/>
            <person name="Xu L."/>
            <person name="Schmidt M.H."/>
            <person name="Jia X."/>
            <person name="Li D."/>
            <person name="Zhu A."/>
            <person name="Guo F."/>
            <person name="Chen W."/>
            <person name="Ni D."/>
            <person name="Usadel B."/>
            <person name="Fernie A.R."/>
            <person name="Wen W."/>
        </authorList>
    </citation>
    <scope>NUCLEOTIDE SEQUENCE [LARGE SCALE GENOMIC DNA]</scope>
    <source>
        <strain evidence="7">cv. G240</strain>
    </source>
</reference>
<dbReference type="Pfam" id="PF09805">
    <property type="entry name" value="Nop25"/>
    <property type="match status" value="1"/>
</dbReference>
<dbReference type="AlphaFoldDB" id="A0A7J7GUL8"/>
<dbReference type="Proteomes" id="UP000593564">
    <property type="component" value="Unassembled WGS sequence"/>
</dbReference>
<feature type="region of interest" description="Disordered" evidence="5">
    <location>
        <begin position="1"/>
        <end position="21"/>
    </location>
</feature>
<evidence type="ECO:0000256" key="3">
    <source>
        <dbReference type="ARBA" id="ARBA00023054"/>
    </source>
</evidence>
<evidence type="ECO:0000256" key="5">
    <source>
        <dbReference type="SAM" id="MobiDB-lite"/>
    </source>
</evidence>
<evidence type="ECO:0000256" key="2">
    <source>
        <dbReference type="ARBA" id="ARBA00007175"/>
    </source>
</evidence>
<dbReference type="GO" id="GO:0005730">
    <property type="term" value="C:nucleolus"/>
    <property type="evidence" value="ECO:0007669"/>
    <property type="project" value="UniProtKB-SubCell"/>
</dbReference>
<feature type="compositionally biased region" description="Basic residues" evidence="5">
    <location>
        <begin position="157"/>
        <end position="198"/>
    </location>
</feature>
<dbReference type="EMBL" id="JACBKZ010000008">
    <property type="protein sequence ID" value="KAF5944483.1"/>
    <property type="molecule type" value="Genomic_DNA"/>
</dbReference>
<comment type="caution">
    <text evidence="6">The sequence shown here is derived from an EMBL/GenBank/DDBJ whole genome shotgun (WGS) entry which is preliminary data.</text>
</comment>
<accession>A0A7J7GUL8</accession>
<reference evidence="6 7" key="2">
    <citation type="submission" date="2020-07" db="EMBL/GenBank/DDBJ databases">
        <title>Genome assembly of wild tea tree DASZ reveals pedigree and selection history of tea varieties.</title>
        <authorList>
            <person name="Zhang W."/>
        </authorList>
    </citation>
    <scope>NUCLEOTIDE SEQUENCE [LARGE SCALE GENOMIC DNA]</scope>
    <source>
        <strain evidence="7">cv. G240</strain>
        <tissue evidence="6">Leaf</tissue>
    </source>
</reference>
<keyword evidence="7" id="KW-1185">Reference proteome</keyword>